<sequence length="160" mass="18604">MTPQDVNTDIRIKKENRVETRVRLLGNTEELEDADEREKQENGMPKTNKPGTPPSKTPTMETLSRRDQTNVNQPHGLIRINKEDRENHLQFSMVTIPAIPWFPQRGGHHPKTNLNREKGNRERKKKITSDQENKSQKKEEKREERNPCMGLSNCKPSSQL</sequence>
<feature type="region of interest" description="Disordered" evidence="1">
    <location>
        <begin position="21"/>
        <end position="75"/>
    </location>
</feature>
<proteinExistence type="predicted"/>
<evidence type="ECO:0000313" key="2">
    <source>
        <dbReference type="EMBL" id="KAJ1190782.1"/>
    </source>
</evidence>
<gene>
    <name evidence="2" type="ORF">NDU88_000101</name>
</gene>
<protein>
    <submittedName>
        <fullName evidence="2">Uncharacterized protein</fullName>
    </submittedName>
</protein>
<accession>A0AAV7UPT5</accession>
<dbReference type="AlphaFoldDB" id="A0AAV7UPT5"/>
<feature type="region of interest" description="Disordered" evidence="1">
    <location>
        <begin position="99"/>
        <end position="160"/>
    </location>
</feature>
<evidence type="ECO:0000256" key="1">
    <source>
        <dbReference type="SAM" id="MobiDB-lite"/>
    </source>
</evidence>
<dbReference type="EMBL" id="JANPWB010000004">
    <property type="protein sequence ID" value="KAJ1190782.1"/>
    <property type="molecule type" value="Genomic_DNA"/>
</dbReference>
<evidence type="ECO:0000313" key="3">
    <source>
        <dbReference type="Proteomes" id="UP001066276"/>
    </source>
</evidence>
<comment type="caution">
    <text evidence="2">The sequence shown here is derived from an EMBL/GenBank/DDBJ whole genome shotgun (WGS) entry which is preliminary data.</text>
</comment>
<keyword evidence="3" id="KW-1185">Reference proteome</keyword>
<reference evidence="2" key="1">
    <citation type="journal article" date="2022" name="bioRxiv">
        <title>Sequencing and chromosome-scale assembly of the giantPleurodeles waltlgenome.</title>
        <authorList>
            <person name="Brown T."/>
            <person name="Elewa A."/>
            <person name="Iarovenko S."/>
            <person name="Subramanian E."/>
            <person name="Araus A.J."/>
            <person name="Petzold A."/>
            <person name="Susuki M."/>
            <person name="Suzuki K.-i.T."/>
            <person name="Hayashi T."/>
            <person name="Toyoda A."/>
            <person name="Oliveira C."/>
            <person name="Osipova E."/>
            <person name="Leigh N.D."/>
            <person name="Simon A."/>
            <person name="Yun M.H."/>
        </authorList>
    </citation>
    <scope>NUCLEOTIDE SEQUENCE</scope>
    <source>
        <strain evidence="2">20211129_DDA</strain>
        <tissue evidence="2">Liver</tissue>
    </source>
</reference>
<dbReference type="Proteomes" id="UP001066276">
    <property type="component" value="Chromosome 2_2"/>
</dbReference>
<name>A0AAV7UPT5_PLEWA</name>
<organism evidence="2 3">
    <name type="scientific">Pleurodeles waltl</name>
    <name type="common">Iberian ribbed newt</name>
    <dbReference type="NCBI Taxonomy" id="8319"/>
    <lineage>
        <taxon>Eukaryota</taxon>
        <taxon>Metazoa</taxon>
        <taxon>Chordata</taxon>
        <taxon>Craniata</taxon>
        <taxon>Vertebrata</taxon>
        <taxon>Euteleostomi</taxon>
        <taxon>Amphibia</taxon>
        <taxon>Batrachia</taxon>
        <taxon>Caudata</taxon>
        <taxon>Salamandroidea</taxon>
        <taxon>Salamandridae</taxon>
        <taxon>Pleurodelinae</taxon>
        <taxon>Pleurodeles</taxon>
    </lineage>
</organism>
<feature type="compositionally biased region" description="Basic and acidic residues" evidence="1">
    <location>
        <begin position="127"/>
        <end position="146"/>
    </location>
</feature>